<sequence length="65" mass="7225">MSSSDSEDSLFIEPYSTESQTTVIKQQQQLESSTLPETSTEFSDSTNKQCSSSELIESQSSDQQH</sequence>
<gene>
    <name evidence="2" type="ORF">SMN809_LOCUS58509</name>
</gene>
<organism evidence="2 3">
    <name type="scientific">Rotaria magnacalcarata</name>
    <dbReference type="NCBI Taxonomy" id="392030"/>
    <lineage>
        <taxon>Eukaryota</taxon>
        <taxon>Metazoa</taxon>
        <taxon>Spiralia</taxon>
        <taxon>Gnathifera</taxon>
        <taxon>Rotifera</taxon>
        <taxon>Eurotatoria</taxon>
        <taxon>Bdelloidea</taxon>
        <taxon>Philodinida</taxon>
        <taxon>Philodinidae</taxon>
        <taxon>Rotaria</taxon>
    </lineage>
</organism>
<evidence type="ECO:0000313" key="2">
    <source>
        <dbReference type="EMBL" id="CAF5038319.1"/>
    </source>
</evidence>
<feature type="non-terminal residue" evidence="2">
    <location>
        <position position="65"/>
    </location>
</feature>
<name>A0A8S3DSR9_9BILA</name>
<feature type="compositionally biased region" description="Low complexity" evidence="1">
    <location>
        <begin position="49"/>
        <end position="65"/>
    </location>
</feature>
<dbReference type="AlphaFoldDB" id="A0A8S3DSR9"/>
<reference evidence="2" key="1">
    <citation type="submission" date="2021-02" db="EMBL/GenBank/DDBJ databases">
        <authorList>
            <person name="Nowell W R."/>
        </authorList>
    </citation>
    <scope>NUCLEOTIDE SEQUENCE</scope>
</reference>
<dbReference type="Proteomes" id="UP000676336">
    <property type="component" value="Unassembled WGS sequence"/>
</dbReference>
<accession>A0A8S3DSR9</accession>
<evidence type="ECO:0000313" key="3">
    <source>
        <dbReference type="Proteomes" id="UP000676336"/>
    </source>
</evidence>
<feature type="compositionally biased region" description="Acidic residues" evidence="1">
    <location>
        <begin position="1"/>
        <end position="10"/>
    </location>
</feature>
<feature type="compositionally biased region" description="Polar residues" evidence="1">
    <location>
        <begin position="16"/>
        <end position="48"/>
    </location>
</feature>
<protein>
    <submittedName>
        <fullName evidence="2">Uncharacterized protein</fullName>
    </submittedName>
</protein>
<dbReference type="EMBL" id="CAJOBI010219723">
    <property type="protein sequence ID" value="CAF5038319.1"/>
    <property type="molecule type" value="Genomic_DNA"/>
</dbReference>
<comment type="caution">
    <text evidence="2">The sequence shown here is derived from an EMBL/GenBank/DDBJ whole genome shotgun (WGS) entry which is preliminary data.</text>
</comment>
<proteinExistence type="predicted"/>
<evidence type="ECO:0000256" key="1">
    <source>
        <dbReference type="SAM" id="MobiDB-lite"/>
    </source>
</evidence>
<feature type="region of interest" description="Disordered" evidence="1">
    <location>
        <begin position="1"/>
        <end position="65"/>
    </location>
</feature>